<dbReference type="InterPro" id="IPR013249">
    <property type="entry name" value="RNA_pol_sigma70_r4_t2"/>
</dbReference>
<dbReference type="EMBL" id="LDTD01000042">
    <property type="protein sequence ID" value="KTT71201.1"/>
    <property type="molecule type" value="Genomic_DNA"/>
</dbReference>
<reference evidence="6 7" key="1">
    <citation type="journal article" date="2016" name="Front. Microbiol.">
        <title>Genomic Resource of Rice Seed Associated Bacteria.</title>
        <authorList>
            <person name="Midha S."/>
            <person name="Bansal K."/>
            <person name="Sharma S."/>
            <person name="Kumar N."/>
            <person name="Patil P.P."/>
            <person name="Chaudhry V."/>
            <person name="Patil P.B."/>
        </authorList>
    </citation>
    <scope>NUCLEOTIDE SEQUENCE [LARGE SCALE GENOMIC DNA]</scope>
    <source>
        <strain evidence="6 7">NS319</strain>
    </source>
</reference>
<dbReference type="GO" id="GO:0006352">
    <property type="term" value="P:DNA-templated transcription initiation"/>
    <property type="evidence" value="ECO:0007669"/>
    <property type="project" value="InterPro"/>
</dbReference>
<sequence>MSSGSALPRARRAKDDDALVETLYAVEAPRLARSRARRSDRQDAFDLVHDAFVRLLGLGPERLRSLAQEKPVAYLWRIATSVGLDQAKRDVRRASDMHVPLDGVELVAPDVERQLEARDELRRIERAVQAMRPRTRAIFLAHRVDGMSYVEIAQACGIGVKGVEKQMSRAIAILAHELDQADNG</sequence>
<protein>
    <recommendedName>
        <fullName evidence="5">RNA polymerase sigma factor 70 region 4 type 2 domain-containing protein</fullName>
    </recommendedName>
</protein>
<keyword evidence="2" id="KW-0805">Transcription regulation</keyword>
<accession>A0A147I152</accession>
<dbReference type="InterPro" id="IPR013324">
    <property type="entry name" value="RNA_pol_sigma_r3/r4-like"/>
</dbReference>
<dbReference type="Gene3D" id="1.10.10.10">
    <property type="entry name" value="Winged helix-like DNA-binding domain superfamily/Winged helix DNA-binding domain"/>
    <property type="match status" value="1"/>
</dbReference>
<dbReference type="SUPFAM" id="SSF88659">
    <property type="entry name" value="Sigma3 and sigma4 domains of RNA polymerase sigma factors"/>
    <property type="match status" value="1"/>
</dbReference>
<dbReference type="PATRIC" id="fig|33051.3.peg.2296"/>
<proteinExistence type="inferred from homology"/>
<dbReference type="Gene3D" id="1.10.1740.10">
    <property type="match status" value="1"/>
</dbReference>
<gene>
    <name evidence="6" type="ORF">NS319_06445</name>
</gene>
<dbReference type="RefSeq" id="WP_058732920.1">
    <property type="nucleotide sequence ID" value="NZ_LDTD01000042.1"/>
</dbReference>
<dbReference type="PANTHER" id="PTHR43133">
    <property type="entry name" value="RNA POLYMERASE ECF-TYPE SIGMA FACTO"/>
    <property type="match status" value="1"/>
</dbReference>
<dbReference type="NCBIfam" id="TIGR02937">
    <property type="entry name" value="sigma70-ECF"/>
    <property type="match status" value="1"/>
</dbReference>
<comment type="caution">
    <text evidence="6">The sequence shown here is derived from an EMBL/GenBank/DDBJ whole genome shotgun (WGS) entry which is preliminary data.</text>
</comment>
<organism evidence="6 7">
    <name type="scientific">Sphingomonas sanguinis</name>
    <dbReference type="NCBI Taxonomy" id="33051"/>
    <lineage>
        <taxon>Bacteria</taxon>
        <taxon>Pseudomonadati</taxon>
        <taxon>Pseudomonadota</taxon>
        <taxon>Alphaproteobacteria</taxon>
        <taxon>Sphingomonadales</taxon>
        <taxon>Sphingomonadaceae</taxon>
        <taxon>Sphingomonas</taxon>
    </lineage>
</organism>
<keyword evidence="3" id="KW-0731">Sigma factor</keyword>
<dbReference type="InterPro" id="IPR036388">
    <property type="entry name" value="WH-like_DNA-bd_sf"/>
</dbReference>
<keyword evidence="4" id="KW-0804">Transcription</keyword>
<dbReference type="SUPFAM" id="SSF88946">
    <property type="entry name" value="Sigma2 domain of RNA polymerase sigma factors"/>
    <property type="match status" value="1"/>
</dbReference>
<dbReference type="InterPro" id="IPR039425">
    <property type="entry name" value="RNA_pol_sigma-70-like"/>
</dbReference>
<dbReference type="AlphaFoldDB" id="A0A147I152"/>
<dbReference type="PANTHER" id="PTHR43133:SF63">
    <property type="entry name" value="RNA POLYMERASE SIGMA FACTOR FECI-RELATED"/>
    <property type="match status" value="1"/>
</dbReference>
<evidence type="ECO:0000256" key="3">
    <source>
        <dbReference type="ARBA" id="ARBA00023082"/>
    </source>
</evidence>
<evidence type="ECO:0000313" key="7">
    <source>
        <dbReference type="Proteomes" id="UP000072867"/>
    </source>
</evidence>
<evidence type="ECO:0000256" key="2">
    <source>
        <dbReference type="ARBA" id="ARBA00023015"/>
    </source>
</evidence>
<dbReference type="Pfam" id="PF08281">
    <property type="entry name" value="Sigma70_r4_2"/>
    <property type="match status" value="1"/>
</dbReference>
<evidence type="ECO:0000313" key="6">
    <source>
        <dbReference type="EMBL" id="KTT71201.1"/>
    </source>
</evidence>
<dbReference type="Proteomes" id="UP000072867">
    <property type="component" value="Unassembled WGS sequence"/>
</dbReference>
<evidence type="ECO:0000256" key="4">
    <source>
        <dbReference type="ARBA" id="ARBA00023163"/>
    </source>
</evidence>
<name>A0A147I152_9SPHN</name>
<feature type="domain" description="RNA polymerase sigma factor 70 region 4 type 2" evidence="5">
    <location>
        <begin position="122"/>
        <end position="172"/>
    </location>
</feature>
<dbReference type="GO" id="GO:0003677">
    <property type="term" value="F:DNA binding"/>
    <property type="evidence" value="ECO:0007669"/>
    <property type="project" value="InterPro"/>
</dbReference>
<evidence type="ECO:0000259" key="5">
    <source>
        <dbReference type="Pfam" id="PF08281"/>
    </source>
</evidence>
<dbReference type="GO" id="GO:0016987">
    <property type="term" value="F:sigma factor activity"/>
    <property type="evidence" value="ECO:0007669"/>
    <property type="project" value="UniProtKB-KW"/>
</dbReference>
<dbReference type="InterPro" id="IPR013325">
    <property type="entry name" value="RNA_pol_sigma_r2"/>
</dbReference>
<comment type="similarity">
    <text evidence="1">Belongs to the sigma-70 factor family. ECF subfamily.</text>
</comment>
<dbReference type="InterPro" id="IPR014284">
    <property type="entry name" value="RNA_pol_sigma-70_dom"/>
</dbReference>
<evidence type="ECO:0000256" key="1">
    <source>
        <dbReference type="ARBA" id="ARBA00010641"/>
    </source>
</evidence>